<dbReference type="RefSeq" id="WP_184846819.1">
    <property type="nucleotide sequence ID" value="NZ_JACHMN010000003.1"/>
</dbReference>
<keyword evidence="2" id="KW-1185">Reference proteome</keyword>
<evidence type="ECO:0000313" key="2">
    <source>
        <dbReference type="Proteomes" id="UP000587527"/>
    </source>
</evidence>
<protein>
    <submittedName>
        <fullName evidence="1">Uncharacterized protein</fullName>
    </submittedName>
</protein>
<evidence type="ECO:0000313" key="1">
    <source>
        <dbReference type="EMBL" id="MBB5874585.1"/>
    </source>
</evidence>
<organism evidence="1 2">
    <name type="scientific">Allocatelliglobosispora scoriae</name>
    <dbReference type="NCBI Taxonomy" id="643052"/>
    <lineage>
        <taxon>Bacteria</taxon>
        <taxon>Bacillati</taxon>
        <taxon>Actinomycetota</taxon>
        <taxon>Actinomycetes</taxon>
        <taxon>Micromonosporales</taxon>
        <taxon>Micromonosporaceae</taxon>
        <taxon>Allocatelliglobosispora</taxon>
    </lineage>
</organism>
<proteinExistence type="predicted"/>
<reference evidence="1 2" key="1">
    <citation type="submission" date="2020-08" db="EMBL/GenBank/DDBJ databases">
        <title>Sequencing the genomes of 1000 actinobacteria strains.</title>
        <authorList>
            <person name="Klenk H.-P."/>
        </authorList>
    </citation>
    <scope>NUCLEOTIDE SEQUENCE [LARGE SCALE GENOMIC DNA]</scope>
    <source>
        <strain evidence="1 2">DSM 45362</strain>
    </source>
</reference>
<gene>
    <name evidence="1" type="ORF">F4553_008019</name>
</gene>
<name>A0A841C3X2_9ACTN</name>
<dbReference type="AlphaFoldDB" id="A0A841C3X2"/>
<dbReference type="EMBL" id="JACHMN010000003">
    <property type="protein sequence ID" value="MBB5874585.1"/>
    <property type="molecule type" value="Genomic_DNA"/>
</dbReference>
<comment type="caution">
    <text evidence="1">The sequence shown here is derived from an EMBL/GenBank/DDBJ whole genome shotgun (WGS) entry which is preliminary data.</text>
</comment>
<sequence length="201" mass="21466">MRLMSCVACGRPVLDLPGQTVMLEPYAAVAGVPPVSTAGAWHLSCLASDPAAEQWGHAHVHSVVQVRRFDLIARVPEWAVVENPRTGDRLALGRLGAIVALRGRGITTAPAGLRVTVSEYWLEWDQPVIARIQAELRSSGAAAVLDVADLLGIRDRLTSPHTLADSAFRADSELIEEWTPTAVGAALDIAVALPPELHPLL</sequence>
<dbReference type="Proteomes" id="UP000587527">
    <property type="component" value="Unassembled WGS sequence"/>
</dbReference>
<accession>A0A841C3X2</accession>